<proteinExistence type="predicted"/>
<reference evidence="1 2" key="1">
    <citation type="submission" date="2014-02" db="EMBL/GenBank/DDBJ databases">
        <title>Expanding our view of genomic diversity in Candidatus Accumulibacter clades.</title>
        <authorList>
            <person name="Skennerton C.T."/>
            <person name="Barr J.J."/>
            <person name="Slater F.R."/>
            <person name="Bond P.L."/>
            <person name="Tyson G.W."/>
        </authorList>
    </citation>
    <scope>NUCLEOTIDE SEQUENCE [LARGE SCALE GENOMIC DNA]</scope>
    <source>
        <strain evidence="2">BA-91</strain>
    </source>
</reference>
<dbReference type="Proteomes" id="UP000020077">
    <property type="component" value="Unassembled WGS sequence"/>
</dbReference>
<evidence type="ECO:0000313" key="2">
    <source>
        <dbReference type="Proteomes" id="UP000020077"/>
    </source>
</evidence>
<dbReference type="AlphaFoldDB" id="A0A080LUJ8"/>
<comment type="caution">
    <text evidence="1">The sequence shown here is derived from an EMBL/GenBank/DDBJ whole genome shotgun (WGS) entry which is preliminary data.</text>
</comment>
<sequence length="98" mass="11170">MRDRLAALRLEFHAGSAQVQPVGAGIPWLGFVVFPTHRRVKARKVVQATRRLNGRYAAWQRGEISFADFDASVQGWINHVRYADSWGLRTHVLEPFVV</sequence>
<dbReference type="EMBL" id="JDVG02000425">
    <property type="protein sequence ID" value="KFB72201.1"/>
    <property type="molecule type" value="Genomic_DNA"/>
</dbReference>
<evidence type="ECO:0000313" key="1">
    <source>
        <dbReference type="EMBL" id="KFB72201.1"/>
    </source>
</evidence>
<accession>A0A080LUJ8</accession>
<name>A0A080LUJ8_9PROT</name>
<evidence type="ECO:0008006" key="3">
    <source>
        <dbReference type="Google" id="ProtNLM"/>
    </source>
</evidence>
<protein>
    <recommendedName>
        <fullName evidence="3">Retron-type RNA-directed DNA polymerase</fullName>
    </recommendedName>
</protein>
<gene>
    <name evidence="1" type="ORF">AW09_002619</name>
</gene>
<organism evidence="1 2">
    <name type="scientific">Candidatus Accumulibacter phosphatis</name>
    <dbReference type="NCBI Taxonomy" id="327160"/>
    <lineage>
        <taxon>Bacteria</taxon>
        <taxon>Pseudomonadati</taxon>
        <taxon>Pseudomonadota</taxon>
        <taxon>Betaproteobacteria</taxon>
        <taxon>Candidatus Accumulibacter</taxon>
    </lineage>
</organism>